<dbReference type="AlphaFoldDB" id="A0A7X4GY39"/>
<dbReference type="RefSeq" id="WP_161049389.1">
    <property type="nucleotide sequence ID" value="NZ_WWCR01000004.1"/>
</dbReference>
<evidence type="ECO:0008006" key="3">
    <source>
        <dbReference type="Google" id="ProtNLM"/>
    </source>
</evidence>
<organism evidence="1 2">
    <name type="scientific">Duganella margarita</name>
    <dbReference type="NCBI Taxonomy" id="2692170"/>
    <lineage>
        <taxon>Bacteria</taxon>
        <taxon>Pseudomonadati</taxon>
        <taxon>Pseudomonadota</taxon>
        <taxon>Betaproteobacteria</taxon>
        <taxon>Burkholderiales</taxon>
        <taxon>Oxalobacteraceae</taxon>
        <taxon>Telluria group</taxon>
        <taxon>Duganella</taxon>
    </lineage>
</organism>
<accession>A0A7X4GY39</accession>
<protein>
    <recommendedName>
        <fullName evidence="3">TnsA endonuclease N-terminal domain-containing protein</fullName>
    </recommendedName>
</protein>
<dbReference type="Proteomes" id="UP000469734">
    <property type="component" value="Unassembled WGS sequence"/>
</dbReference>
<name>A0A7X4GY39_9BURK</name>
<evidence type="ECO:0000313" key="2">
    <source>
        <dbReference type="Proteomes" id="UP000469734"/>
    </source>
</evidence>
<sequence>MSSAAPTLKSQQRQNVLLKYRGRGHRNNQLWLLYSYKTRRDWIINSDHELVYWLTYLESHGDVKSFDLAPETLPFEAHKALKFFQVELRNGTIQWHVIHSSSSETTNTTERSIPQHEAIVVWDHATIRLKAPLAVRWLKPIAFVAAIRDQSLTPVHLALIDVVKEIKSGTVLDVIKMMQGFDLPLVYGVFVRLCILGYIEIDLSVKPFSSISEWRYINEASYVVP</sequence>
<gene>
    <name evidence="1" type="ORF">GTP56_05990</name>
</gene>
<proteinExistence type="predicted"/>
<comment type="caution">
    <text evidence="1">The sequence shown here is derived from an EMBL/GenBank/DDBJ whole genome shotgun (WGS) entry which is preliminary data.</text>
</comment>
<dbReference type="EMBL" id="WWCR01000004">
    <property type="protein sequence ID" value="MYM71748.1"/>
    <property type="molecule type" value="Genomic_DNA"/>
</dbReference>
<reference evidence="1 2" key="1">
    <citation type="submission" date="2019-12" db="EMBL/GenBank/DDBJ databases">
        <title>Novel species isolated from a subtropical stream in China.</title>
        <authorList>
            <person name="Lu H."/>
        </authorList>
    </citation>
    <scope>NUCLEOTIDE SEQUENCE [LARGE SCALE GENOMIC DNA]</scope>
    <source>
        <strain evidence="1 2">FT134W</strain>
    </source>
</reference>
<evidence type="ECO:0000313" key="1">
    <source>
        <dbReference type="EMBL" id="MYM71748.1"/>
    </source>
</evidence>